<reference evidence="7 8" key="2">
    <citation type="submission" date="2017-10" db="EMBL/GenBank/DDBJ databases">
        <authorList>
            <person name="Banno H."/>
            <person name="Chua N.-H."/>
        </authorList>
    </citation>
    <scope>NUCLEOTIDE SEQUENCE [LARGE SCALE GENOMIC DNA]</scope>
    <source>
        <strain evidence="7 8">JK623</strain>
    </source>
</reference>
<evidence type="ECO:0000256" key="2">
    <source>
        <dbReference type="ARBA" id="ARBA00011062"/>
    </source>
</evidence>
<evidence type="ECO:0000256" key="5">
    <source>
        <dbReference type="HAMAP-Rule" id="MF_00060"/>
    </source>
</evidence>
<dbReference type="GO" id="GO:0046872">
    <property type="term" value="F:metal ion binding"/>
    <property type="evidence" value="ECO:0007669"/>
    <property type="project" value="UniProtKB-UniRule"/>
</dbReference>
<dbReference type="SUPFAM" id="SSF64167">
    <property type="entry name" value="SurE-like"/>
    <property type="match status" value="1"/>
</dbReference>
<feature type="binding site" evidence="5">
    <location>
        <position position="27"/>
    </location>
    <ligand>
        <name>a divalent metal cation</name>
        <dbReference type="ChEBI" id="CHEBI:60240"/>
    </ligand>
</feature>
<feature type="binding site" evidence="5">
    <location>
        <position position="28"/>
    </location>
    <ligand>
        <name>a divalent metal cation</name>
        <dbReference type="ChEBI" id="CHEBI:60240"/>
    </ligand>
</feature>
<accession>A0A2G3E4E9</accession>
<comment type="function">
    <text evidence="5">Nucleotidase that shows phosphatase activity on nucleoside 5'-monophosphates.</text>
</comment>
<comment type="cofactor">
    <cofactor evidence="5">
        <name>a divalent metal cation</name>
        <dbReference type="ChEBI" id="CHEBI:60240"/>
    </cofactor>
    <text evidence="5">Binds 1 divalent metal cation per subunit.</text>
</comment>
<dbReference type="GO" id="GO:0000166">
    <property type="term" value="F:nucleotide binding"/>
    <property type="evidence" value="ECO:0007669"/>
    <property type="project" value="UniProtKB-KW"/>
</dbReference>
<gene>
    <name evidence="5 7" type="primary">surE</name>
    <name evidence="7" type="ORF">CSX02_03880</name>
</gene>
<feature type="domain" description="Survival protein SurE-like phosphatase/nucleotidase" evidence="6">
    <location>
        <begin position="22"/>
        <end position="201"/>
    </location>
</feature>
<evidence type="ECO:0000259" key="6">
    <source>
        <dbReference type="Pfam" id="PF01975"/>
    </source>
</evidence>
<keyword evidence="3 5" id="KW-0479">Metal-binding</keyword>
<name>A0A2G3E4E9_9FIRM</name>
<feature type="binding site" evidence="5">
    <location>
        <position position="58"/>
    </location>
    <ligand>
        <name>a divalent metal cation</name>
        <dbReference type="ChEBI" id="CHEBI:60240"/>
    </ligand>
</feature>
<dbReference type="InterPro" id="IPR002828">
    <property type="entry name" value="SurE-like_Pase/nucleotidase"/>
</dbReference>
<dbReference type="HAMAP" id="MF_00060">
    <property type="entry name" value="SurE"/>
    <property type="match status" value="1"/>
</dbReference>
<dbReference type="InterPro" id="IPR036523">
    <property type="entry name" value="SurE-like_sf"/>
</dbReference>
<dbReference type="Gene3D" id="3.40.1210.10">
    <property type="entry name" value="Survival protein SurE-like phosphatase/nucleotidase"/>
    <property type="match status" value="1"/>
</dbReference>
<dbReference type="AlphaFoldDB" id="A0A2G3E4E9"/>
<comment type="caution">
    <text evidence="7">The sequence shown here is derived from an EMBL/GenBank/DDBJ whole genome shotgun (WGS) entry which is preliminary data.</text>
</comment>
<keyword evidence="4 5" id="KW-0378">Hydrolase</keyword>
<dbReference type="EMBL" id="PDYG01000014">
    <property type="protein sequence ID" value="PHU38156.1"/>
    <property type="molecule type" value="Genomic_DNA"/>
</dbReference>
<evidence type="ECO:0000313" key="7">
    <source>
        <dbReference type="EMBL" id="PHU38156.1"/>
    </source>
</evidence>
<dbReference type="InterPro" id="IPR030048">
    <property type="entry name" value="SurE"/>
</dbReference>
<evidence type="ECO:0000313" key="8">
    <source>
        <dbReference type="Proteomes" id="UP000224563"/>
    </source>
</evidence>
<sequence>MCVSVAEIKSEEGFILLKKRNILITNDDGITSDGIVRLAQAATKFGEVWVVAPKHQCSAMSHRITLHEPMDLEKVDFPVEGVHAYATSGTPADCVRFGLLNVVEGKADVVFSGINYGYNCGSDVQYSATIGAALEAATAGTAAVAFSEGASEFHEVTDQYLENMIAETLEEIETESLQYNEIININFPSCPISEYKGILRNRVMATNAFYIDRYKMEPNGNDKWILTVDATYHEDAAKGTDFRAVVDGYISVGRVQNLHTPQGK</sequence>
<comment type="similarity">
    <text evidence="2 5">Belongs to the SurE nucleotidase family.</text>
</comment>
<dbReference type="PANTHER" id="PTHR30457">
    <property type="entry name" value="5'-NUCLEOTIDASE SURE"/>
    <property type="match status" value="1"/>
</dbReference>
<dbReference type="Pfam" id="PF01975">
    <property type="entry name" value="SurE"/>
    <property type="match status" value="1"/>
</dbReference>
<protein>
    <recommendedName>
        <fullName evidence="5">5'-nucleotidase SurE</fullName>
        <ecNumber evidence="5">3.1.3.5</ecNumber>
    </recommendedName>
    <alternativeName>
        <fullName evidence="5">Nucleoside 5'-monophosphate phosphohydrolase</fullName>
    </alternativeName>
</protein>
<keyword evidence="5" id="KW-0963">Cytoplasm</keyword>
<dbReference type="GO" id="GO:0005737">
    <property type="term" value="C:cytoplasm"/>
    <property type="evidence" value="ECO:0007669"/>
    <property type="project" value="UniProtKB-SubCell"/>
</dbReference>
<dbReference type="Proteomes" id="UP000224563">
    <property type="component" value="Unassembled WGS sequence"/>
</dbReference>
<keyword evidence="8" id="KW-1185">Reference proteome</keyword>
<comment type="catalytic activity">
    <reaction evidence="1 5">
        <text>a ribonucleoside 5'-phosphate + H2O = a ribonucleoside + phosphate</text>
        <dbReference type="Rhea" id="RHEA:12484"/>
        <dbReference type="ChEBI" id="CHEBI:15377"/>
        <dbReference type="ChEBI" id="CHEBI:18254"/>
        <dbReference type="ChEBI" id="CHEBI:43474"/>
        <dbReference type="ChEBI" id="CHEBI:58043"/>
        <dbReference type="EC" id="3.1.3.5"/>
    </reaction>
</comment>
<keyword evidence="5" id="KW-0547">Nucleotide-binding</keyword>
<dbReference type="EC" id="3.1.3.5" evidence="5"/>
<dbReference type="PANTHER" id="PTHR30457:SF0">
    <property type="entry name" value="PHOSPHATASE, PUTATIVE (AFU_ORTHOLOGUE AFUA_4G01070)-RELATED"/>
    <property type="match status" value="1"/>
</dbReference>
<comment type="subcellular location">
    <subcellularLocation>
        <location evidence="5">Cytoplasm</location>
    </subcellularLocation>
</comment>
<evidence type="ECO:0000256" key="4">
    <source>
        <dbReference type="ARBA" id="ARBA00022801"/>
    </source>
</evidence>
<proteinExistence type="inferred from homology"/>
<feature type="binding site" evidence="5">
    <location>
        <position position="115"/>
    </location>
    <ligand>
        <name>a divalent metal cation</name>
        <dbReference type="ChEBI" id="CHEBI:60240"/>
    </ligand>
</feature>
<dbReference type="NCBIfam" id="TIGR00087">
    <property type="entry name" value="surE"/>
    <property type="match status" value="1"/>
</dbReference>
<evidence type="ECO:0000256" key="1">
    <source>
        <dbReference type="ARBA" id="ARBA00000815"/>
    </source>
</evidence>
<dbReference type="GO" id="GO:0008253">
    <property type="term" value="F:5'-nucleotidase activity"/>
    <property type="evidence" value="ECO:0007669"/>
    <property type="project" value="UniProtKB-UniRule"/>
</dbReference>
<evidence type="ECO:0000256" key="3">
    <source>
        <dbReference type="ARBA" id="ARBA00022723"/>
    </source>
</evidence>
<reference evidence="7 8" key="1">
    <citation type="submission" date="2017-10" db="EMBL/GenBank/DDBJ databases">
        <title>Resolving the taxonomy of Roseburia spp., Eubacterium rectale and Agathobacter spp. through phylogenomic analysis.</title>
        <authorList>
            <person name="Sheridan P.O."/>
            <person name="Walker A.W."/>
            <person name="Duncan S.H."/>
            <person name="Scott K.P."/>
            <person name="Toole P.W.O."/>
            <person name="Luis P."/>
            <person name="Flint H.J."/>
        </authorList>
    </citation>
    <scope>NUCLEOTIDE SEQUENCE [LARGE SCALE GENOMIC DNA]</scope>
    <source>
        <strain evidence="7 8">JK623</strain>
    </source>
</reference>
<organism evidence="7 8">
    <name type="scientific">Agathobacter ruminis</name>
    <dbReference type="NCBI Taxonomy" id="1712665"/>
    <lineage>
        <taxon>Bacteria</taxon>
        <taxon>Bacillati</taxon>
        <taxon>Bacillota</taxon>
        <taxon>Clostridia</taxon>
        <taxon>Lachnospirales</taxon>
        <taxon>Lachnospiraceae</taxon>
        <taxon>Agathobacter</taxon>
    </lineage>
</organism>